<proteinExistence type="predicted"/>
<dbReference type="OrthoDB" id="277029at2759"/>
<dbReference type="InterPro" id="IPR038564">
    <property type="entry name" value="Maf1_sf"/>
</dbReference>
<feature type="region of interest" description="Disordered" evidence="1">
    <location>
        <begin position="322"/>
        <end position="344"/>
    </location>
</feature>
<sequence>MSASISLGRELLVRSGKSQLPRASFLFPVPLFSFQFLSTRKAAVVGCGDSDVVATIPEARWFTAFPEHHPEPPSLITRASKATASLTSAREPTGVMKFLHLPGIDAINLDLNFSTSDCCVFGGCDLYTTKATGSDKRLLRSITDTIETKFEADARLSASLSPPLDSTELFSRSSPFGPLDQTSSRKIYSYLLATLNASHPYHEFSSIVRPDHFSKERCLLTTMNRFNAALFNLGKTIPNLWETIDMEMDLKDCAIYVYEPDNLEDPYATEGLLWCMMYFFHNKHRKRVCYLYLRAVSKSSHSHSNRTMETWQEECDDEDWNSDSERLWETPGSDSDEFVEHMEI</sequence>
<comment type="caution">
    <text evidence="2">The sequence shown here is derived from an EMBL/GenBank/DDBJ whole genome shotgun (WGS) entry which is preliminary data.</text>
</comment>
<dbReference type="GO" id="GO:0005634">
    <property type="term" value="C:nucleus"/>
    <property type="evidence" value="ECO:0007669"/>
    <property type="project" value="TreeGrafter"/>
</dbReference>
<reference evidence="2 4" key="1">
    <citation type="submission" date="2019-06" db="EMBL/GenBank/DDBJ databases">
        <authorList>
            <person name="Palmer J.M."/>
        </authorList>
    </citation>
    <scope>NUCLEOTIDE SEQUENCE [LARGE SCALE GENOMIC DNA]</scope>
    <source>
        <strain evidence="3">TWF679</strain>
        <strain evidence="2 4">TWF788</strain>
    </source>
</reference>
<dbReference type="Gene3D" id="3.40.1000.50">
    <property type="entry name" value="Repressor of RNA polymerase III transcription Maf1"/>
    <property type="match status" value="1"/>
</dbReference>
<dbReference type="EMBL" id="WIWT01000161">
    <property type="protein sequence ID" value="KAF3197500.1"/>
    <property type="molecule type" value="Genomic_DNA"/>
</dbReference>
<gene>
    <name evidence="2" type="primary">MAF1</name>
    <name evidence="3" type="ORF">TWF679_003126</name>
    <name evidence="2" type="ORF">TWF788_001711</name>
</gene>
<dbReference type="PANTHER" id="PTHR22504:SF0">
    <property type="entry name" value="REPRESSOR OF RNA POLYMERASE III TRANSCRIPTION MAF1 HOMOLOG"/>
    <property type="match status" value="1"/>
</dbReference>
<dbReference type="AlphaFoldDB" id="A0A6G1MIH3"/>
<dbReference type="Proteomes" id="UP000614610">
    <property type="component" value="Unassembled WGS sequence"/>
</dbReference>
<dbReference type="GO" id="GO:0016480">
    <property type="term" value="P:negative regulation of transcription by RNA polymerase III"/>
    <property type="evidence" value="ECO:0007669"/>
    <property type="project" value="InterPro"/>
</dbReference>
<dbReference type="InterPro" id="IPR015257">
    <property type="entry name" value="Maf1"/>
</dbReference>
<evidence type="ECO:0000313" key="3">
    <source>
        <dbReference type="EMBL" id="KAF3197500.1"/>
    </source>
</evidence>
<name>A0A6G1MIH3_ORBOL</name>
<evidence type="ECO:0000256" key="1">
    <source>
        <dbReference type="SAM" id="MobiDB-lite"/>
    </source>
</evidence>
<evidence type="ECO:0000313" key="4">
    <source>
        <dbReference type="Proteomes" id="UP000479691"/>
    </source>
</evidence>
<accession>A0A6G1MIH3</accession>
<dbReference type="EMBL" id="JAABOE010000126">
    <property type="protein sequence ID" value="KAF3162957.1"/>
    <property type="molecule type" value="Genomic_DNA"/>
</dbReference>
<dbReference type="PANTHER" id="PTHR22504">
    <property type="entry name" value="REPRESSOR OF RNA POLYMERASE III TRANSCRIPTION MAF1"/>
    <property type="match status" value="1"/>
</dbReference>
<dbReference type="Proteomes" id="UP000479691">
    <property type="component" value="Unassembled WGS sequence"/>
</dbReference>
<protein>
    <submittedName>
        <fullName evidence="2">RNA polymerase III-inhibiting protein maf1</fullName>
    </submittedName>
</protein>
<dbReference type="Pfam" id="PF09174">
    <property type="entry name" value="Maf1"/>
    <property type="match status" value="1"/>
</dbReference>
<dbReference type="GO" id="GO:0000994">
    <property type="term" value="F:RNA polymerase III core binding"/>
    <property type="evidence" value="ECO:0007669"/>
    <property type="project" value="TreeGrafter"/>
</dbReference>
<evidence type="ECO:0000313" key="2">
    <source>
        <dbReference type="EMBL" id="KAF3162957.1"/>
    </source>
</evidence>
<organism evidence="2 4">
    <name type="scientific">Orbilia oligospora</name>
    <name type="common">Nematode-trapping fungus</name>
    <name type="synonym">Arthrobotrys oligospora</name>
    <dbReference type="NCBI Taxonomy" id="2813651"/>
    <lineage>
        <taxon>Eukaryota</taxon>
        <taxon>Fungi</taxon>
        <taxon>Dikarya</taxon>
        <taxon>Ascomycota</taxon>
        <taxon>Pezizomycotina</taxon>
        <taxon>Orbiliomycetes</taxon>
        <taxon>Orbiliales</taxon>
        <taxon>Orbiliaceae</taxon>
        <taxon>Orbilia</taxon>
    </lineage>
</organism>